<reference evidence="3" key="1">
    <citation type="submission" date="2021-04" db="EMBL/GenBank/DDBJ databases">
        <authorList>
            <consortium name="Molecular Ecology Group"/>
        </authorList>
    </citation>
    <scope>NUCLEOTIDE SEQUENCE</scope>
</reference>
<evidence type="ECO:0000313" key="3">
    <source>
        <dbReference type="EMBL" id="CAG5130757.1"/>
    </source>
</evidence>
<feature type="non-terminal residue" evidence="3">
    <location>
        <position position="428"/>
    </location>
</feature>
<dbReference type="Pfam" id="PF07748">
    <property type="entry name" value="Glyco_hydro_38C"/>
    <property type="match status" value="1"/>
</dbReference>
<dbReference type="Pfam" id="PF17677">
    <property type="entry name" value="Glyco_hydro38C2"/>
    <property type="match status" value="1"/>
</dbReference>
<dbReference type="InterPro" id="IPR050843">
    <property type="entry name" value="Glycosyl_Hydrlase_38"/>
</dbReference>
<evidence type="ECO:0000313" key="4">
    <source>
        <dbReference type="Proteomes" id="UP000678393"/>
    </source>
</evidence>
<evidence type="ECO:0008006" key="5">
    <source>
        <dbReference type="Google" id="ProtNLM"/>
    </source>
</evidence>
<dbReference type="InterPro" id="IPR011682">
    <property type="entry name" value="Glyco_hydro_38_C"/>
</dbReference>
<comment type="caution">
    <text evidence="3">The sequence shown here is derived from an EMBL/GenBank/DDBJ whole genome shotgun (WGS) entry which is preliminary data.</text>
</comment>
<feature type="domain" description="Glycosyl hydrolase family 38 C-terminal" evidence="1">
    <location>
        <begin position="17"/>
        <end position="234"/>
    </location>
</feature>
<feature type="domain" description="Glycosyl hydrolases family 38 C-terminal" evidence="2">
    <location>
        <begin position="337"/>
        <end position="422"/>
    </location>
</feature>
<dbReference type="SUPFAM" id="SSF74650">
    <property type="entry name" value="Galactose mutarotase-like"/>
    <property type="match status" value="1"/>
</dbReference>
<dbReference type="PANTHER" id="PTHR11607:SF3">
    <property type="entry name" value="LYSOSOMAL ALPHA-MANNOSIDASE"/>
    <property type="match status" value="1"/>
</dbReference>
<dbReference type="Gene3D" id="2.70.98.30">
    <property type="entry name" value="Golgi alpha-mannosidase II, domain 4"/>
    <property type="match status" value="1"/>
</dbReference>
<proteinExistence type="predicted"/>
<gene>
    <name evidence="3" type="ORF">CUNI_LOCUS16315</name>
</gene>
<dbReference type="FunFam" id="2.70.98.30:FF:000003">
    <property type="entry name" value="Alpha-mannosidase"/>
    <property type="match status" value="1"/>
</dbReference>
<dbReference type="InterPro" id="IPR011013">
    <property type="entry name" value="Gal_mutarotase_sf_dom"/>
</dbReference>
<dbReference type="GO" id="GO:0006013">
    <property type="term" value="P:mannose metabolic process"/>
    <property type="evidence" value="ECO:0007669"/>
    <property type="project" value="InterPro"/>
</dbReference>
<dbReference type="Proteomes" id="UP000678393">
    <property type="component" value="Unassembled WGS sequence"/>
</dbReference>
<protein>
    <recommendedName>
        <fullName evidence="5">Glycosyl hydrolase family 38 C-terminal domain-containing protein</fullName>
    </recommendedName>
</protein>
<dbReference type="InterPro" id="IPR041147">
    <property type="entry name" value="GH38_C"/>
</dbReference>
<evidence type="ECO:0000259" key="1">
    <source>
        <dbReference type="Pfam" id="PF07748"/>
    </source>
</evidence>
<organism evidence="3 4">
    <name type="scientific">Candidula unifasciata</name>
    <dbReference type="NCBI Taxonomy" id="100452"/>
    <lineage>
        <taxon>Eukaryota</taxon>
        <taxon>Metazoa</taxon>
        <taxon>Spiralia</taxon>
        <taxon>Lophotrochozoa</taxon>
        <taxon>Mollusca</taxon>
        <taxon>Gastropoda</taxon>
        <taxon>Heterobranchia</taxon>
        <taxon>Euthyneura</taxon>
        <taxon>Panpulmonata</taxon>
        <taxon>Eupulmonata</taxon>
        <taxon>Stylommatophora</taxon>
        <taxon>Helicina</taxon>
        <taxon>Helicoidea</taxon>
        <taxon>Geomitridae</taxon>
        <taxon>Candidula</taxon>
    </lineage>
</organism>
<sequence length="428" mass="47173">SLRFKPDTEKVSANVIQGKYYSVAFDESGNLQSITNLTTGLTYPISQNFLYYKAFPGNKSDSQASGAYIFRPADNTPVSVPLTTWNGIYRGSVVQEAYQQFSSWASQVVRVYADKPYVEVQWTIGPIPTDDNVGKEVVTRYNIPGFGNKGVFFTDANGREILQRQLNYRPTWNLNQTEPVGGNYFPVNALIAIKSGDAKAQLSVLVDRSQGGTSLNDGDVEIMLHRRLTQDDGRGVGEPLNETGPDGKGLIIRGTHYLVLDAPATAARVYRTVAQEVLLTPQLSFSNSNILPGQYVKNFVTVYTGLRSALPPNVHLLTLDQFRHTGPVPSPGGTAPYIIRLEHFYEADEDSDLSRPVTFDIQNLFAPFTVTDVHELTLGANLPIEELQRLSWKTQDGSTPVKQKKALIGTTITLGPMQIVTLQANINL</sequence>
<evidence type="ECO:0000259" key="2">
    <source>
        <dbReference type="Pfam" id="PF17677"/>
    </source>
</evidence>
<dbReference type="Gene3D" id="2.60.40.1360">
    <property type="match status" value="1"/>
</dbReference>
<dbReference type="PANTHER" id="PTHR11607">
    <property type="entry name" value="ALPHA-MANNOSIDASE"/>
    <property type="match status" value="1"/>
</dbReference>
<dbReference type="OrthoDB" id="2016903at2759"/>
<dbReference type="GO" id="GO:0004559">
    <property type="term" value="F:alpha-mannosidase activity"/>
    <property type="evidence" value="ECO:0007669"/>
    <property type="project" value="InterPro"/>
</dbReference>
<dbReference type="AlphaFoldDB" id="A0A8S3ZMJ1"/>
<dbReference type="EMBL" id="CAJHNH020004234">
    <property type="protein sequence ID" value="CAG5130757.1"/>
    <property type="molecule type" value="Genomic_DNA"/>
</dbReference>
<name>A0A8S3ZMJ1_9EUPU</name>
<dbReference type="GO" id="GO:0030246">
    <property type="term" value="F:carbohydrate binding"/>
    <property type="evidence" value="ECO:0007669"/>
    <property type="project" value="InterPro"/>
</dbReference>
<keyword evidence="4" id="KW-1185">Reference proteome</keyword>
<dbReference type="GO" id="GO:0005764">
    <property type="term" value="C:lysosome"/>
    <property type="evidence" value="ECO:0007669"/>
    <property type="project" value="TreeGrafter"/>
</dbReference>
<accession>A0A8S3ZMJ1</accession>